<organism evidence="1 2">
    <name type="scientific">Vermiconidia calcicola</name>
    <dbReference type="NCBI Taxonomy" id="1690605"/>
    <lineage>
        <taxon>Eukaryota</taxon>
        <taxon>Fungi</taxon>
        <taxon>Dikarya</taxon>
        <taxon>Ascomycota</taxon>
        <taxon>Pezizomycotina</taxon>
        <taxon>Dothideomycetes</taxon>
        <taxon>Dothideomycetidae</taxon>
        <taxon>Mycosphaerellales</taxon>
        <taxon>Extremaceae</taxon>
        <taxon>Vermiconidia</taxon>
    </lineage>
</organism>
<proteinExistence type="predicted"/>
<comment type="caution">
    <text evidence="1">The sequence shown here is derived from an EMBL/GenBank/DDBJ whole genome shotgun (WGS) entry which is preliminary data.</text>
</comment>
<accession>A0ACC3NW45</accession>
<dbReference type="Proteomes" id="UP001281147">
    <property type="component" value="Unassembled WGS sequence"/>
</dbReference>
<protein>
    <submittedName>
        <fullName evidence="1">Uncharacterized protein</fullName>
    </submittedName>
</protein>
<gene>
    <name evidence="1" type="ORF">LTR37_001955</name>
</gene>
<reference evidence="1" key="1">
    <citation type="submission" date="2023-07" db="EMBL/GenBank/DDBJ databases">
        <title>Black Yeasts Isolated from many extreme environments.</title>
        <authorList>
            <person name="Coleine C."/>
            <person name="Stajich J.E."/>
            <person name="Selbmann L."/>
        </authorList>
    </citation>
    <scope>NUCLEOTIDE SEQUENCE</scope>
    <source>
        <strain evidence="1">CCFEE 5714</strain>
    </source>
</reference>
<evidence type="ECO:0000313" key="2">
    <source>
        <dbReference type="Proteomes" id="UP001281147"/>
    </source>
</evidence>
<sequence>MDPNNPEDKSNQISGFKATLSNPNVSDDAKANAREQLKALGADNFDYASEVPDENNKNPGNVAGGLKAYVSGLLVALGMAQAWNTGRILTVFYCRAINNPQISDEGKDSAKKQLDNM</sequence>
<dbReference type="EMBL" id="JAUTXU010000010">
    <property type="protein sequence ID" value="KAK3723232.1"/>
    <property type="molecule type" value="Genomic_DNA"/>
</dbReference>
<evidence type="ECO:0000313" key="1">
    <source>
        <dbReference type="EMBL" id="KAK3723232.1"/>
    </source>
</evidence>
<name>A0ACC3NW45_9PEZI</name>
<keyword evidence="2" id="KW-1185">Reference proteome</keyword>